<comment type="caution">
    <text evidence="2">The sequence shown here is derived from an EMBL/GenBank/DDBJ whole genome shotgun (WGS) entry which is preliminary data.</text>
</comment>
<organism evidence="2 3">
    <name type="scientific">Catenuloplanes nepalensis</name>
    <dbReference type="NCBI Taxonomy" id="587533"/>
    <lineage>
        <taxon>Bacteria</taxon>
        <taxon>Bacillati</taxon>
        <taxon>Actinomycetota</taxon>
        <taxon>Actinomycetes</taxon>
        <taxon>Micromonosporales</taxon>
        <taxon>Micromonosporaceae</taxon>
        <taxon>Catenuloplanes</taxon>
    </lineage>
</organism>
<dbReference type="EMBL" id="JAUSRA010000001">
    <property type="protein sequence ID" value="MDP9796023.1"/>
    <property type="molecule type" value="Genomic_DNA"/>
</dbReference>
<evidence type="ECO:0000313" key="3">
    <source>
        <dbReference type="Proteomes" id="UP001240984"/>
    </source>
</evidence>
<dbReference type="RefSeq" id="WP_306832277.1">
    <property type="nucleotide sequence ID" value="NZ_JAUSRA010000001.1"/>
</dbReference>
<reference evidence="2 3" key="1">
    <citation type="submission" date="2023-07" db="EMBL/GenBank/DDBJ databases">
        <title>Sequencing the genomes of 1000 actinobacteria strains.</title>
        <authorList>
            <person name="Klenk H.-P."/>
        </authorList>
    </citation>
    <scope>NUCLEOTIDE SEQUENCE [LARGE SCALE GENOMIC DNA]</scope>
    <source>
        <strain evidence="2 3">DSM 44710</strain>
    </source>
</reference>
<evidence type="ECO:0000313" key="2">
    <source>
        <dbReference type="EMBL" id="MDP9796023.1"/>
    </source>
</evidence>
<feature type="compositionally biased region" description="Low complexity" evidence="1">
    <location>
        <begin position="1437"/>
        <end position="1447"/>
    </location>
</feature>
<dbReference type="PANTHER" id="PTHR48125">
    <property type="entry name" value="LP07818P1"/>
    <property type="match status" value="1"/>
</dbReference>
<name>A0ABT9MXP0_9ACTN</name>
<gene>
    <name evidence="2" type="ORF">J2S43_004535</name>
</gene>
<accession>A0ABT9MXP0</accession>
<feature type="compositionally biased region" description="Pro residues" evidence="1">
    <location>
        <begin position="1426"/>
        <end position="1436"/>
    </location>
</feature>
<protein>
    <submittedName>
        <fullName evidence="2">Uncharacterized protein</fullName>
    </submittedName>
</protein>
<feature type="region of interest" description="Disordered" evidence="1">
    <location>
        <begin position="438"/>
        <end position="471"/>
    </location>
</feature>
<dbReference type="PANTHER" id="PTHR48125:SF10">
    <property type="entry name" value="OS12G0136300 PROTEIN"/>
    <property type="match status" value="1"/>
</dbReference>
<feature type="region of interest" description="Disordered" evidence="1">
    <location>
        <begin position="1416"/>
        <end position="1447"/>
    </location>
</feature>
<keyword evidence="3" id="KW-1185">Reference proteome</keyword>
<evidence type="ECO:0000256" key="1">
    <source>
        <dbReference type="SAM" id="MobiDB-lite"/>
    </source>
</evidence>
<proteinExistence type="predicted"/>
<sequence>MPTLSLSDICRDGRFVPIPGGAYFHPGTMADPVDLLALTRAMNAPRPAAGGTIVVPEIALGRPGALNAVRIALAQMPAGAVLTGPNGSLIGTDDWLAATESTGAQAYAPYVPGTVFSKRVVPVDASGRETAGPPAAVRILPPADADARELLRTAAELARDLTRHPADRIRDLKPSGTPAYLLAAGMILTGRPDAWDPGRVTPPALDEVRRTFAGGGTVPLPGSPALVHTPGLTGEKLGWLFTDEDGTLLRVSVDGIAPTNEPAPDATVVRFGPPAATPPPEPPAALIAVLDTLDPWDGVPDCVDRVAHVIGGLGGLTYAPGTEGLRPREVLAARMGGFFGPAGGPGLLNGLGAGTVAPVWVRPAPLADGLFRPGRAAHMVLVHHHGGGRFTLLETQADGAERLRPFTLHDRVLPDALTGTLRLVQDGARRLRQTEVGTRRTVSAPEPAPVDRGVAALTDPPTGRPEPEGAGAEFEPMVRIGRERVLHQKKPAPQFTNSFENLTFVELPSVGLVLKGDKKVVALGRSGRWYGSEAEAEAVEGGYRRAEQWRIIEVATYVGTALPGEPADYPTAGALHTNAKVMIRWLQNMGRYGYSLKDTLSLTPEMAAYFDRWAAGLHRSERAAARQLRDALAEVAPADLPGIAREEKLFHPEHSSGGNLYHSTVDVSLAGIPALHALRRQWVRGRDDHYDEIVRVDEVIAEQAVRIARTFVRQLVDGPLDADDVAELMRGTEAHELRGVLHVVLTHLMTKAYRVRLKKVGLHKNGTLALARYDLDEISEHLPEDVKVFLTRNFGDLVRDLDRSLALRLPGLAGRGERWTEKRMPLSNSTARGPRYKHVLRGALLGDPDRLTPIQRIVGGMTVLEVGAPLLGQPQRFAFELRLHLPDRNSYAPVESQTTLDGTDEYLRHSLDVSRAAERVADQARAWTRANGAARDVAASLSAAHGALTPWHGNVFHDPSGALWEKRNGVWDHPVQLVSEVGTSGRLDGERPVVQHESGRRQGSRRPVLALLSRSRWTRWRREEHLERSSAYLVLARPIGHLVRVPVQREGRTAEAWLTADQFAALLYTQNIGTRFALRAVDGEFADGFVGRVGAEYTALHTAGRMQNLHVYRVAGIRYDAAPPTPVAVLAPGKDGLLATLDPALRAIRLADPPVRRLVHGSADAANAWSIAARGLAELRADFAGLAEPELRARFRDLAFAADKAMELVGELVPDRDHPVAGALLRLDALLGTRRFPGGEWPDAAPPAPTPAERRVRAAVDVLSAPDVGRLLPLLGRTLRASDTDGLRGPDAVAARLGGWFGPAGGVGRLTGLPVGSVTPVRAGERMLLVQRAAHTRFVLADPAADGDARFTAFPFAALAEGDTVRLPAALHGPVRLVTDADGALRHVVVETRRAGASAPESAALTTTDRLTVETLPFPATGRPPTAEPPSLPPVDQPATAAPVDQAAAVRPALTPRDAGPAAGRDLGTPPPAVPVEWPVLVLGEFKAAAGVLDGVRAHGHLAGRPVIAVGLSGPPEVVETVIGRLDAMLRRYARAGVTPLVVAPAATTTGRKRLDETRARRPMITLTLETSGLDPAVWRLRAADGTPVTHASTLVADLFVPAAALPGTVGALPGALAGWLLADGPAEAEAHHRAHTAALHGPETETVLARLAEAAPDDVELAAYRVALDLARRAGGMPEPGAARLRPSVTSILAVEPAYRPGGGAPVTAVYDYLGVTGGRRERYPWEGLLFQLLLAGELTGDQLLALMRATAVTAPDRASIAVVEVFLALRDLPERLLGENPMTHPDLVEIMERIGRVTRGADGSYADCVDPVDRTAWIGRFDDHAARWRATGDPATTRRADLLRLATDLLANC</sequence>
<dbReference type="Proteomes" id="UP001240984">
    <property type="component" value="Unassembled WGS sequence"/>
</dbReference>